<feature type="region of interest" description="Disordered" evidence="1">
    <location>
        <begin position="27"/>
        <end position="287"/>
    </location>
</feature>
<dbReference type="PANTHER" id="PTHR47336">
    <property type="entry name" value="TRANSCRIPTION FACTOR HMS1-RELATED"/>
    <property type="match status" value="1"/>
</dbReference>
<name>A0A9P1GWZ6_9PEZI</name>
<evidence type="ECO:0000313" key="4">
    <source>
        <dbReference type="Proteomes" id="UP000838763"/>
    </source>
</evidence>
<dbReference type="Gene3D" id="4.10.280.10">
    <property type="entry name" value="Helix-loop-helix DNA-binding domain"/>
    <property type="match status" value="1"/>
</dbReference>
<proteinExistence type="predicted"/>
<feature type="region of interest" description="Disordered" evidence="1">
    <location>
        <begin position="303"/>
        <end position="337"/>
    </location>
</feature>
<feature type="compositionally biased region" description="Low complexity" evidence="1">
    <location>
        <begin position="193"/>
        <end position="207"/>
    </location>
</feature>
<reference evidence="3" key="1">
    <citation type="submission" date="2022-11" db="EMBL/GenBank/DDBJ databases">
        <authorList>
            <person name="Scott C."/>
            <person name="Bruce N."/>
        </authorList>
    </citation>
    <scope>NUCLEOTIDE SEQUENCE</scope>
</reference>
<keyword evidence="4" id="KW-1185">Reference proteome</keyword>
<evidence type="ECO:0000256" key="1">
    <source>
        <dbReference type="SAM" id="MobiDB-lite"/>
    </source>
</evidence>
<dbReference type="OrthoDB" id="3542681at2759"/>
<gene>
    <name evidence="3" type="ORF">PPNO1_LOCUS1238</name>
</gene>
<organism evidence="3 4">
    <name type="scientific">Parascedosporium putredinis</name>
    <dbReference type="NCBI Taxonomy" id="1442378"/>
    <lineage>
        <taxon>Eukaryota</taxon>
        <taxon>Fungi</taxon>
        <taxon>Dikarya</taxon>
        <taxon>Ascomycota</taxon>
        <taxon>Pezizomycotina</taxon>
        <taxon>Sordariomycetes</taxon>
        <taxon>Hypocreomycetidae</taxon>
        <taxon>Microascales</taxon>
        <taxon>Microascaceae</taxon>
        <taxon>Parascedosporium</taxon>
    </lineage>
</organism>
<sequence length="337" mass="36888">MNRQSPPQMSRDAMSDQAYIDFLVDEADGAGAGGSSLSGPAEHATRLENRPMAAPHRQIAPHTLPPTPTSTALDPRRFPAAHLQSPHHQQQQIDRQHLHEPAVSFGTPLSPNLAPAALGKQWYEAEDEDEDPSSVADEGSQPGIDDSSRSSGATQSKRHKQPAHEFATQQHDFPDQTALTLTGASRNAPPSPGVTAPSSSSSSTARPSKLRSASRMSKNTHHKPAETIEERRSRASHNLVEKQYRNRLNAQFESLLNSLPEHVRSGGPGDEDDSEGPMPDTTDRRVSKAEVLEMARRHIKSLERNNSTLARERDDLAQQVEMLRSERESQSETGSNP</sequence>
<dbReference type="PANTHER" id="PTHR47336:SF2">
    <property type="entry name" value="TRANSCRIPTION FACTOR HMS1-RELATED"/>
    <property type="match status" value="1"/>
</dbReference>
<dbReference type="InterPro" id="IPR011598">
    <property type="entry name" value="bHLH_dom"/>
</dbReference>
<dbReference type="SMART" id="SM00353">
    <property type="entry name" value="HLH"/>
    <property type="match status" value="1"/>
</dbReference>
<dbReference type="CDD" id="cd11395">
    <property type="entry name" value="bHLHzip_SREBP_like"/>
    <property type="match status" value="1"/>
</dbReference>
<evidence type="ECO:0000259" key="2">
    <source>
        <dbReference type="PROSITE" id="PS50888"/>
    </source>
</evidence>
<accession>A0A9P1GWZ6</accession>
<feature type="compositionally biased region" description="Polar residues" evidence="1">
    <location>
        <begin position="167"/>
        <end position="185"/>
    </location>
</feature>
<dbReference type="InterPro" id="IPR036638">
    <property type="entry name" value="HLH_DNA-bd_sf"/>
</dbReference>
<feature type="compositionally biased region" description="Basic and acidic residues" evidence="1">
    <location>
        <begin position="223"/>
        <end position="244"/>
    </location>
</feature>
<dbReference type="EMBL" id="CALLCH030000002">
    <property type="protein sequence ID" value="CAI4211453.1"/>
    <property type="molecule type" value="Genomic_DNA"/>
</dbReference>
<dbReference type="GO" id="GO:0046983">
    <property type="term" value="F:protein dimerization activity"/>
    <property type="evidence" value="ECO:0007669"/>
    <property type="project" value="InterPro"/>
</dbReference>
<comment type="caution">
    <text evidence="3">The sequence shown here is derived from an EMBL/GenBank/DDBJ whole genome shotgun (WGS) entry which is preliminary data.</text>
</comment>
<protein>
    <recommendedName>
        <fullName evidence="2">BHLH domain-containing protein</fullName>
    </recommendedName>
</protein>
<dbReference type="Proteomes" id="UP000838763">
    <property type="component" value="Unassembled WGS sequence"/>
</dbReference>
<dbReference type="SUPFAM" id="SSF47459">
    <property type="entry name" value="HLH, helix-loop-helix DNA-binding domain"/>
    <property type="match status" value="1"/>
</dbReference>
<dbReference type="Pfam" id="PF00010">
    <property type="entry name" value="HLH"/>
    <property type="match status" value="1"/>
</dbReference>
<feature type="compositionally biased region" description="Polar residues" evidence="1">
    <location>
        <begin position="246"/>
        <end position="257"/>
    </location>
</feature>
<dbReference type="AlphaFoldDB" id="A0A9P1GWZ6"/>
<evidence type="ECO:0000313" key="3">
    <source>
        <dbReference type="EMBL" id="CAI4211453.1"/>
    </source>
</evidence>
<dbReference type="PROSITE" id="PS50888">
    <property type="entry name" value="BHLH"/>
    <property type="match status" value="1"/>
</dbReference>
<feature type="domain" description="BHLH" evidence="2">
    <location>
        <begin position="232"/>
        <end position="302"/>
    </location>
</feature>
<dbReference type="InterPro" id="IPR052099">
    <property type="entry name" value="Regulatory_TF_Diverse"/>
</dbReference>